<evidence type="ECO:0000256" key="8">
    <source>
        <dbReference type="ARBA" id="ARBA00022691"/>
    </source>
</evidence>
<evidence type="ECO:0000256" key="11">
    <source>
        <dbReference type="ARBA" id="ARBA00023004"/>
    </source>
</evidence>
<organism evidence="14">
    <name type="scientific">Paulinella micropora</name>
    <dbReference type="NCBI Taxonomy" id="1928728"/>
    <lineage>
        <taxon>Eukaryota</taxon>
        <taxon>Sar</taxon>
        <taxon>Rhizaria</taxon>
        <taxon>Cercozoa</taxon>
        <taxon>Imbricatea</taxon>
        <taxon>Silicofilosea</taxon>
        <taxon>Euglyphida</taxon>
        <taxon>Paulinellidae</taxon>
        <taxon>Paulinella</taxon>
    </lineage>
</organism>
<dbReference type="GO" id="GO:0030488">
    <property type="term" value="P:tRNA methylation"/>
    <property type="evidence" value="ECO:0007669"/>
    <property type="project" value="InterPro"/>
</dbReference>
<keyword evidence="9" id="KW-0819">tRNA processing</keyword>
<dbReference type="InterPro" id="IPR040072">
    <property type="entry name" value="Methyltransferase_A"/>
</dbReference>
<evidence type="ECO:0000256" key="7">
    <source>
        <dbReference type="ARBA" id="ARBA00022679"/>
    </source>
</evidence>
<dbReference type="InterPro" id="IPR013785">
    <property type="entry name" value="Aldolase_TIM"/>
</dbReference>
<keyword evidence="4" id="KW-0963">Cytoplasm</keyword>
<keyword evidence="14" id="KW-0934">Plastid</keyword>
<keyword evidence="6" id="KW-0489">Methyltransferase</keyword>
<comment type="cofactor">
    <cofactor evidence="1">
        <name>[4Fe-4S] cluster</name>
        <dbReference type="ChEBI" id="CHEBI:49883"/>
    </cofactor>
</comment>
<dbReference type="InterPro" id="IPR048641">
    <property type="entry name" value="RlmN_N"/>
</dbReference>
<gene>
    <name evidence="14" type="ORF">PMNZ_084</name>
</gene>
<evidence type="ECO:0000256" key="6">
    <source>
        <dbReference type="ARBA" id="ARBA00022603"/>
    </source>
</evidence>
<dbReference type="InterPro" id="IPR027492">
    <property type="entry name" value="RNA_MTrfase_RlmN"/>
</dbReference>
<evidence type="ECO:0000256" key="3">
    <source>
        <dbReference type="ARBA" id="ARBA00022485"/>
    </source>
</evidence>
<comment type="subcellular location">
    <subcellularLocation>
        <location evidence="2">Cytoplasm</location>
    </subcellularLocation>
</comment>
<dbReference type="PANTHER" id="PTHR30544:SF5">
    <property type="entry name" value="RADICAL SAM CORE DOMAIN-CONTAINING PROTEIN"/>
    <property type="match status" value="1"/>
</dbReference>
<proteinExistence type="inferred from homology"/>
<name>A0A385HZF6_9EUKA</name>
<dbReference type="Gene3D" id="1.10.150.530">
    <property type="match status" value="1"/>
</dbReference>
<keyword evidence="3" id="KW-0004">4Fe-4S</keyword>
<evidence type="ECO:0000256" key="9">
    <source>
        <dbReference type="ARBA" id="ARBA00022694"/>
    </source>
</evidence>
<dbReference type="NCBIfam" id="TIGR00048">
    <property type="entry name" value="rRNA_mod_RlmN"/>
    <property type="match status" value="1"/>
</dbReference>
<dbReference type="GO" id="GO:0008173">
    <property type="term" value="F:RNA methyltransferase activity"/>
    <property type="evidence" value="ECO:0007669"/>
    <property type="project" value="InterPro"/>
</dbReference>
<reference evidence="14" key="1">
    <citation type="submission" date="2018-02" db="EMBL/GenBank/DDBJ databases">
        <title>Genome reduction pattern in chromatophore genome of Paulinella.</title>
        <authorList>
            <person name="Lhee D."/>
            <person name="Yoon H.S."/>
        </authorList>
    </citation>
    <scope>NUCLEOTIDE SEQUENCE</scope>
    <source>
        <strain evidence="14">NZ27</strain>
    </source>
</reference>
<keyword evidence="10" id="KW-0479">Metal-binding</keyword>
<dbReference type="GO" id="GO:0051539">
    <property type="term" value="F:4 iron, 4 sulfur cluster binding"/>
    <property type="evidence" value="ECO:0007669"/>
    <property type="project" value="UniProtKB-KW"/>
</dbReference>
<dbReference type="InterPro" id="IPR004383">
    <property type="entry name" value="rRNA_lsu_MTrfase_RlmN/Cfr"/>
</dbReference>
<dbReference type="FunFam" id="3.20.20.70:FF:000014">
    <property type="entry name" value="Probable dual-specificity RNA methyltransferase RlmN"/>
    <property type="match status" value="1"/>
</dbReference>
<dbReference type="GO" id="GO:0005737">
    <property type="term" value="C:cytoplasm"/>
    <property type="evidence" value="ECO:0007669"/>
    <property type="project" value="UniProtKB-SubCell"/>
</dbReference>
<keyword evidence="8" id="KW-0949">S-adenosyl-L-methionine</keyword>
<dbReference type="InterPro" id="IPR058240">
    <property type="entry name" value="rSAM_sf"/>
</dbReference>
<dbReference type="PIRSF" id="PIRSF006004">
    <property type="entry name" value="CHP00048"/>
    <property type="match status" value="1"/>
</dbReference>
<geneLocation type="plastid" evidence="14"/>
<evidence type="ECO:0000256" key="4">
    <source>
        <dbReference type="ARBA" id="ARBA00022490"/>
    </source>
</evidence>
<evidence type="ECO:0000259" key="13">
    <source>
        <dbReference type="PROSITE" id="PS51918"/>
    </source>
</evidence>
<dbReference type="GO" id="GO:0070475">
    <property type="term" value="P:rRNA base methylation"/>
    <property type="evidence" value="ECO:0007669"/>
    <property type="project" value="InterPro"/>
</dbReference>
<dbReference type="InterPro" id="IPR007197">
    <property type="entry name" value="rSAM"/>
</dbReference>
<dbReference type="HAMAP" id="MF_01849">
    <property type="entry name" value="RNA_methyltr_RlmN"/>
    <property type="match status" value="1"/>
</dbReference>
<evidence type="ECO:0000256" key="12">
    <source>
        <dbReference type="ARBA" id="ARBA00023014"/>
    </source>
</evidence>
<dbReference type="AlphaFoldDB" id="A0A385HZF6"/>
<evidence type="ECO:0000256" key="2">
    <source>
        <dbReference type="ARBA" id="ARBA00004496"/>
    </source>
</evidence>
<dbReference type="SFLD" id="SFLDS00029">
    <property type="entry name" value="Radical_SAM"/>
    <property type="match status" value="1"/>
</dbReference>
<evidence type="ECO:0000256" key="10">
    <source>
        <dbReference type="ARBA" id="ARBA00022723"/>
    </source>
</evidence>
<accession>A0A385HZF6</accession>
<sequence>MKKGPSQGLALLGMGQLALESWAVAHGQAAFRGRQIYDWIYSKGGRDINVISALPRYWRQKLSQDAINIGRSEELQRYIAADGTIKLLLRTSRDGETIETVGIPTTHRLTVCVSSQAGCPMACRFCATGKGGLQRSLSTGEILDQVLSIREALNRRPSHIVFMGMGEPLLNIEVVLETVQSLTDDFGISQRRITISTVGIPKTLPILAELALNRLGRAQFTLAVSLHAPNQKLREALIPSAGIYPLNELLDDCRRYVRRTSRRISFEYILLQYVNDEPFHADELAERVRGFQSHINLIPYNPITEETFQCPSISRIDRFRKILERRGISVSIRASRGLDKNAACGQLRHRQTEEGVK</sequence>
<dbReference type="Gene3D" id="3.20.20.70">
    <property type="entry name" value="Aldolase class I"/>
    <property type="match status" value="1"/>
</dbReference>
<dbReference type="PANTHER" id="PTHR30544">
    <property type="entry name" value="23S RRNA METHYLTRANSFERASE"/>
    <property type="match status" value="1"/>
</dbReference>
<feature type="domain" description="Radical SAM core" evidence="13">
    <location>
        <begin position="105"/>
        <end position="339"/>
    </location>
</feature>
<dbReference type="SUPFAM" id="SSF102114">
    <property type="entry name" value="Radical SAM enzymes"/>
    <property type="match status" value="1"/>
</dbReference>
<protein>
    <recommendedName>
        <fullName evidence="13">Radical SAM core domain-containing protein</fullName>
    </recommendedName>
</protein>
<dbReference type="SFLD" id="SFLDF00275">
    <property type="entry name" value="adenosine_C2_methyltransferase"/>
    <property type="match status" value="1"/>
</dbReference>
<evidence type="ECO:0000313" key="14">
    <source>
        <dbReference type="EMBL" id="AXY63047.1"/>
    </source>
</evidence>
<keyword evidence="11" id="KW-0408">Iron</keyword>
<dbReference type="EMBL" id="MG976688">
    <property type="protein sequence ID" value="AXY63047.1"/>
    <property type="molecule type" value="Genomic_DNA"/>
</dbReference>
<evidence type="ECO:0000256" key="1">
    <source>
        <dbReference type="ARBA" id="ARBA00001966"/>
    </source>
</evidence>
<keyword evidence="5" id="KW-0698">rRNA processing</keyword>
<dbReference type="CDD" id="cd01335">
    <property type="entry name" value="Radical_SAM"/>
    <property type="match status" value="1"/>
</dbReference>
<dbReference type="GO" id="GO:0046872">
    <property type="term" value="F:metal ion binding"/>
    <property type="evidence" value="ECO:0007669"/>
    <property type="project" value="UniProtKB-KW"/>
</dbReference>
<keyword evidence="7" id="KW-0808">Transferase</keyword>
<keyword evidence="12" id="KW-0411">Iron-sulfur</keyword>
<dbReference type="SFLD" id="SFLDG01062">
    <property type="entry name" value="methyltransferase_(Class_A)"/>
    <property type="match status" value="1"/>
</dbReference>
<dbReference type="Pfam" id="PF21016">
    <property type="entry name" value="RlmN_N"/>
    <property type="match status" value="1"/>
</dbReference>
<evidence type="ECO:0000256" key="5">
    <source>
        <dbReference type="ARBA" id="ARBA00022552"/>
    </source>
</evidence>
<dbReference type="PROSITE" id="PS51918">
    <property type="entry name" value="RADICAL_SAM"/>
    <property type="match status" value="1"/>
</dbReference>
<dbReference type="Pfam" id="PF04055">
    <property type="entry name" value="Radical_SAM"/>
    <property type="match status" value="1"/>
</dbReference>